<dbReference type="InterPro" id="IPR030395">
    <property type="entry name" value="GP_PDE_dom"/>
</dbReference>
<protein>
    <recommendedName>
        <fullName evidence="1">GP-PDE domain-containing protein</fullName>
    </recommendedName>
</protein>
<dbReference type="GO" id="GO:0006629">
    <property type="term" value="P:lipid metabolic process"/>
    <property type="evidence" value="ECO:0007669"/>
    <property type="project" value="InterPro"/>
</dbReference>
<evidence type="ECO:0000259" key="1">
    <source>
        <dbReference type="PROSITE" id="PS51704"/>
    </source>
</evidence>
<reference evidence="2" key="1">
    <citation type="submission" date="2018-05" db="EMBL/GenBank/DDBJ databases">
        <authorList>
            <person name="Lanie J.A."/>
            <person name="Ng W.-L."/>
            <person name="Kazmierczak K.M."/>
            <person name="Andrzejewski T.M."/>
            <person name="Davidsen T.M."/>
            <person name="Wayne K.J."/>
            <person name="Tettelin H."/>
            <person name="Glass J.I."/>
            <person name="Rusch D."/>
            <person name="Podicherti R."/>
            <person name="Tsui H.-C.T."/>
            <person name="Winkler M.E."/>
        </authorList>
    </citation>
    <scope>NUCLEOTIDE SEQUENCE</scope>
</reference>
<proteinExistence type="predicted"/>
<dbReference type="InterPro" id="IPR017946">
    <property type="entry name" value="PLC-like_Pdiesterase_TIM-brl"/>
</dbReference>
<dbReference type="GO" id="GO:0008081">
    <property type="term" value="F:phosphoric diester hydrolase activity"/>
    <property type="evidence" value="ECO:0007669"/>
    <property type="project" value="InterPro"/>
</dbReference>
<dbReference type="PROSITE" id="PS51704">
    <property type="entry name" value="GP_PDE"/>
    <property type="match status" value="1"/>
</dbReference>
<accession>A0A382JS17</accession>
<feature type="non-terminal residue" evidence="2">
    <location>
        <position position="58"/>
    </location>
</feature>
<feature type="domain" description="GP-PDE" evidence="1">
    <location>
        <begin position="1"/>
        <end position="58"/>
    </location>
</feature>
<gene>
    <name evidence="2" type="ORF">METZ01_LOCUS268128</name>
</gene>
<name>A0A382JS17_9ZZZZ</name>
<evidence type="ECO:0000313" key="2">
    <source>
        <dbReference type="EMBL" id="SVC15274.1"/>
    </source>
</evidence>
<dbReference type="SUPFAM" id="SSF51695">
    <property type="entry name" value="PLC-like phosphodiesterases"/>
    <property type="match status" value="1"/>
</dbReference>
<organism evidence="2">
    <name type="scientific">marine metagenome</name>
    <dbReference type="NCBI Taxonomy" id="408172"/>
    <lineage>
        <taxon>unclassified sequences</taxon>
        <taxon>metagenomes</taxon>
        <taxon>ecological metagenomes</taxon>
    </lineage>
</organism>
<dbReference type="Gene3D" id="3.20.20.190">
    <property type="entry name" value="Phosphatidylinositol (PI) phosphodiesterase"/>
    <property type="match status" value="1"/>
</dbReference>
<dbReference type="AlphaFoldDB" id="A0A382JS17"/>
<sequence>MDAGKFFYKKDTKIYPPTLKEVLSLCQKNKGGINIELKPNLGLEKKNVEEILKITKKF</sequence>
<dbReference type="EMBL" id="UINC01076266">
    <property type="protein sequence ID" value="SVC15274.1"/>
    <property type="molecule type" value="Genomic_DNA"/>
</dbReference>